<dbReference type="GeneID" id="107267216"/>
<evidence type="ECO:0000313" key="2">
    <source>
        <dbReference type="RefSeq" id="XP_015594117.1"/>
    </source>
</evidence>
<dbReference type="RefSeq" id="XP_015594117.1">
    <property type="nucleotide sequence ID" value="XM_015738631.2"/>
</dbReference>
<proteinExistence type="predicted"/>
<name>A0AAJ7BTP7_CEPCN</name>
<reference evidence="2" key="1">
    <citation type="submission" date="2025-08" db="UniProtKB">
        <authorList>
            <consortium name="RefSeq"/>
        </authorList>
    </citation>
    <scope>IDENTIFICATION</scope>
</reference>
<evidence type="ECO:0000313" key="1">
    <source>
        <dbReference type="Proteomes" id="UP000694920"/>
    </source>
</evidence>
<dbReference type="AlphaFoldDB" id="A0AAJ7BTP7"/>
<sequence>MKVVQIQLTEVGGLADLCRSVACYFTFVLHYVSYCDKKKQIRKNTNGEQVNWLQVCWMRFLKSAPYTILYKTSMKDKEFKTTNLLPTRPRRPLNFEKIALAPLYQDARPITYEKYKGINQSLPYIPPVHHAYLETLPQAELSMSCQPTLLLLAAPFAVRVPTHNLAFIEQRLEVAIGT</sequence>
<accession>A0AAJ7BTP7</accession>
<protein>
    <submittedName>
        <fullName evidence="2">Uncharacterized protein LOC107267216</fullName>
    </submittedName>
</protein>
<dbReference type="KEGG" id="ccin:107267216"/>
<keyword evidence="1" id="KW-1185">Reference proteome</keyword>
<gene>
    <name evidence="2" type="primary">LOC107267216</name>
</gene>
<dbReference type="Proteomes" id="UP000694920">
    <property type="component" value="Unplaced"/>
</dbReference>
<organism evidence="1 2">
    <name type="scientific">Cephus cinctus</name>
    <name type="common">Wheat stem sawfly</name>
    <dbReference type="NCBI Taxonomy" id="211228"/>
    <lineage>
        <taxon>Eukaryota</taxon>
        <taxon>Metazoa</taxon>
        <taxon>Ecdysozoa</taxon>
        <taxon>Arthropoda</taxon>
        <taxon>Hexapoda</taxon>
        <taxon>Insecta</taxon>
        <taxon>Pterygota</taxon>
        <taxon>Neoptera</taxon>
        <taxon>Endopterygota</taxon>
        <taxon>Hymenoptera</taxon>
        <taxon>Cephoidea</taxon>
        <taxon>Cephidae</taxon>
        <taxon>Cephus</taxon>
    </lineage>
</organism>